<dbReference type="PRINTS" id="PR00455">
    <property type="entry name" value="HTHTETR"/>
</dbReference>
<dbReference type="InterPro" id="IPR009057">
    <property type="entry name" value="Homeodomain-like_sf"/>
</dbReference>
<accession>A0A369I161</accession>
<dbReference type="SUPFAM" id="SSF46689">
    <property type="entry name" value="Homeodomain-like"/>
    <property type="match status" value="1"/>
</dbReference>
<sequence length="196" mass="22395">MPIQKVTKEEVVNQALLLFKKRGYHRTSMADLAEACGLLKGSFYHYFSGKEALMKEVLGAVHSYFKAKIFVIAYDETLLPRERLEKMLAKQIRVASSTEGGCLMGNMAIETALVTDEFRPAMRTFFDEYLDALAHVYSYKYDAKKARQMAEQAMVEYEGAWVMVKLTDSSHYLQDVLERAMTRFDAAESNNVTEKL</sequence>
<dbReference type="Pfam" id="PF21993">
    <property type="entry name" value="TetR_C_13_2"/>
    <property type="match status" value="1"/>
</dbReference>
<evidence type="ECO:0000256" key="3">
    <source>
        <dbReference type="ARBA" id="ARBA00023163"/>
    </source>
</evidence>
<gene>
    <name evidence="6" type="ORF">DVG78_23655</name>
</gene>
<evidence type="ECO:0000259" key="5">
    <source>
        <dbReference type="PROSITE" id="PS50977"/>
    </source>
</evidence>
<dbReference type="Proteomes" id="UP000253141">
    <property type="component" value="Unassembled WGS sequence"/>
</dbReference>
<protein>
    <submittedName>
        <fullName evidence="6">TetR/AcrR family transcriptional regulator</fullName>
    </submittedName>
</protein>
<dbReference type="GO" id="GO:0003677">
    <property type="term" value="F:DNA binding"/>
    <property type="evidence" value="ECO:0007669"/>
    <property type="project" value="UniProtKB-UniRule"/>
</dbReference>
<dbReference type="EMBL" id="QPIW01000026">
    <property type="protein sequence ID" value="RDB03509.1"/>
    <property type="molecule type" value="Genomic_DNA"/>
</dbReference>
<dbReference type="Gene3D" id="1.10.357.10">
    <property type="entry name" value="Tetracycline Repressor, domain 2"/>
    <property type="match status" value="1"/>
</dbReference>
<evidence type="ECO:0000313" key="6">
    <source>
        <dbReference type="EMBL" id="RDB03509.1"/>
    </source>
</evidence>
<dbReference type="RefSeq" id="WP_114463497.1">
    <property type="nucleotide sequence ID" value="NZ_QPIW01000026.1"/>
</dbReference>
<keyword evidence="7" id="KW-1185">Reference proteome</keyword>
<keyword evidence="3" id="KW-0804">Transcription</keyword>
<dbReference type="Pfam" id="PF00440">
    <property type="entry name" value="TetR_N"/>
    <property type="match status" value="1"/>
</dbReference>
<evidence type="ECO:0000256" key="1">
    <source>
        <dbReference type="ARBA" id="ARBA00023015"/>
    </source>
</evidence>
<reference evidence="6 7" key="1">
    <citation type="submission" date="2018-07" db="EMBL/GenBank/DDBJ databases">
        <title>Genome analysis of Runella aurantiaca.</title>
        <authorList>
            <person name="Yang X."/>
        </authorList>
    </citation>
    <scope>NUCLEOTIDE SEQUENCE [LARGE SCALE GENOMIC DNA]</scope>
    <source>
        <strain evidence="6 7">YX9</strain>
    </source>
</reference>
<evidence type="ECO:0000313" key="7">
    <source>
        <dbReference type="Proteomes" id="UP000253141"/>
    </source>
</evidence>
<dbReference type="AlphaFoldDB" id="A0A369I161"/>
<dbReference type="InterPro" id="IPR001647">
    <property type="entry name" value="HTH_TetR"/>
</dbReference>
<feature type="DNA-binding region" description="H-T-H motif" evidence="4">
    <location>
        <begin position="28"/>
        <end position="47"/>
    </location>
</feature>
<comment type="caution">
    <text evidence="6">The sequence shown here is derived from an EMBL/GenBank/DDBJ whole genome shotgun (WGS) entry which is preliminary data.</text>
</comment>
<evidence type="ECO:0000256" key="2">
    <source>
        <dbReference type="ARBA" id="ARBA00023125"/>
    </source>
</evidence>
<dbReference type="InterPro" id="IPR036271">
    <property type="entry name" value="Tet_transcr_reg_TetR-rel_C_sf"/>
</dbReference>
<name>A0A369I161_9BACT</name>
<dbReference type="OrthoDB" id="6430772at2"/>
<evidence type="ECO:0000256" key="4">
    <source>
        <dbReference type="PROSITE-ProRule" id="PRU00335"/>
    </source>
</evidence>
<dbReference type="InterPro" id="IPR054156">
    <property type="entry name" value="YxaF_TetR_C"/>
</dbReference>
<dbReference type="PANTHER" id="PTHR47506:SF7">
    <property type="entry name" value="TRANSCRIPTIONAL REGULATORY PROTEIN"/>
    <property type="match status" value="1"/>
</dbReference>
<proteinExistence type="predicted"/>
<dbReference type="SUPFAM" id="SSF48498">
    <property type="entry name" value="Tetracyclin repressor-like, C-terminal domain"/>
    <property type="match status" value="1"/>
</dbReference>
<dbReference type="PROSITE" id="PS50977">
    <property type="entry name" value="HTH_TETR_2"/>
    <property type="match status" value="1"/>
</dbReference>
<organism evidence="6 7">
    <name type="scientific">Runella aurantiaca</name>
    <dbReference type="NCBI Taxonomy" id="2282308"/>
    <lineage>
        <taxon>Bacteria</taxon>
        <taxon>Pseudomonadati</taxon>
        <taxon>Bacteroidota</taxon>
        <taxon>Cytophagia</taxon>
        <taxon>Cytophagales</taxon>
        <taxon>Spirosomataceae</taxon>
        <taxon>Runella</taxon>
    </lineage>
</organism>
<dbReference type="PANTHER" id="PTHR47506">
    <property type="entry name" value="TRANSCRIPTIONAL REGULATORY PROTEIN"/>
    <property type="match status" value="1"/>
</dbReference>
<feature type="domain" description="HTH tetR-type" evidence="5">
    <location>
        <begin position="5"/>
        <end position="65"/>
    </location>
</feature>
<keyword evidence="1" id="KW-0805">Transcription regulation</keyword>
<keyword evidence="2 4" id="KW-0238">DNA-binding</keyword>